<sequence length="37" mass="4319">MAMRIPICTRKVTVNNSKFQQKQPTYVPRSCSWFGQS</sequence>
<evidence type="ECO:0000313" key="1">
    <source>
        <dbReference type="EMBL" id="MBX53031.1"/>
    </source>
</evidence>
<dbReference type="EMBL" id="GGEC01072547">
    <property type="protein sequence ID" value="MBX53031.1"/>
    <property type="molecule type" value="Transcribed_RNA"/>
</dbReference>
<accession>A0A2P2PED2</accession>
<name>A0A2P2PED2_RHIMU</name>
<dbReference type="AlphaFoldDB" id="A0A2P2PED2"/>
<reference evidence="1" key="1">
    <citation type="submission" date="2018-02" db="EMBL/GenBank/DDBJ databases">
        <title>Rhizophora mucronata_Transcriptome.</title>
        <authorList>
            <person name="Meera S.P."/>
            <person name="Sreeshan A."/>
            <person name="Augustine A."/>
        </authorList>
    </citation>
    <scope>NUCLEOTIDE SEQUENCE</scope>
    <source>
        <tissue evidence="1">Leaf</tissue>
    </source>
</reference>
<proteinExistence type="predicted"/>
<organism evidence="1">
    <name type="scientific">Rhizophora mucronata</name>
    <name type="common">Asiatic mangrove</name>
    <dbReference type="NCBI Taxonomy" id="61149"/>
    <lineage>
        <taxon>Eukaryota</taxon>
        <taxon>Viridiplantae</taxon>
        <taxon>Streptophyta</taxon>
        <taxon>Embryophyta</taxon>
        <taxon>Tracheophyta</taxon>
        <taxon>Spermatophyta</taxon>
        <taxon>Magnoliopsida</taxon>
        <taxon>eudicotyledons</taxon>
        <taxon>Gunneridae</taxon>
        <taxon>Pentapetalae</taxon>
        <taxon>rosids</taxon>
        <taxon>fabids</taxon>
        <taxon>Malpighiales</taxon>
        <taxon>Rhizophoraceae</taxon>
        <taxon>Rhizophora</taxon>
    </lineage>
</organism>
<protein>
    <submittedName>
        <fullName evidence="1">Uncharacterized protein</fullName>
    </submittedName>
</protein>